<dbReference type="SMART" id="SM00248">
    <property type="entry name" value="ANK"/>
    <property type="match status" value="10"/>
</dbReference>
<dbReference type="EnsemblMetazoa" id="AFUN018597-RA">
    <property type="protein sequence ID" value="AFUN018597-PA"/>
    <property type="gene ID" value="AFUN018597"/>
</dbReference>
<protein>
    <recommendedName>
        <fullName evidence="5">NACHT domain-containing protein</fullName>
    </recommendedName>
</protein>
<dbReference type="InterPro" id="IPR036770">
    <property type="entry name" value="Ankyrin_rpt-contain_sf"/>
</dbReference>
<dbReference type="SUPFAM" id="SSF48403">
    <property type="entry name" value="Ankyrin repeat"/>
    <property type="match status" value="1"/>
</dbReference>
<feature type="compositionally biased region" description="Polar residues" evidence="3">
    <location>
        <begin position="20"/>
        <end position="35"/>
    </location>
</feature>
<dbReference type="SUPFAM" id="SSF52540">
    <property type="entry name" value="P-loop containing nucleoside triphosphate hydrolases"/>
    <property type="match status" value="1"/>
</dbReference>
<accession>A0A4Y0BI24</accession>
<dbReference type="SUPFAM" id="SSF140860">
    <property type="entry name" value="Pseudo ankyrin repeat-like"/>
    <property type="match status" value="1"/>
</dbReference>
<sequence>MSKRDSDSIRTPAPHESSINDESIPTTSLASSLADNPNDPIERSNMNSTVEQNDDRVSTTSTNMSTVYDLVEYMLKNSTEGLPRVRGDLYHLRLAIMIILRKYSTSQLENEFDFAIALEVKAAGKFDDIVLFYSSPRQVTGAWYIQAKYKQNMGSKIEEQGLCAACDSKSNDFSIPMYFVSFLGIDQNLPKDARYILCSTAGLHEKMEQYFKVILNNNNNQQQDDSIRCDAVNTVPSDLMAFCKDIDATCYQLDWDKPFPALFEAVKDACLSALGRKLAFFVCSGEVITLNDTFFSTFLNLIYICIETSELETGDSSVNSYKLKKGFSDEAKNLDNTNKETTGVPTPIEKIQTAFKTEHKKLLERKFKNQKTDQLKIKFDKASLKPAQRKQEIQEQKEFAKFEEKLREFYSNFFLICNSCNQENLRETAIGLMPSLCVDRETVFDKLQGKLMDAMKAERRVPMDLAFWHKIFVNVNQKQNITGVVWYSNEYLKSVREKHPHIEVNPERLKEFKLYGVLKESGPGIYEFNSTLELTVYSRIIFQALSLLQYDTIFVDSAKYTKQQDMNDVLEDLLSYLRDVNHPTIKVITILGKPDYVSINELKKLSDKYRQKIVVVEHISGSPQGDEISERIYVKDLSDEALQQLYLQNERMMFGTTTPLNGIMEENDDLSFLLNVLEPCKPNEKLIDQHLNKINYEKIKYLYVHRHYMPYKEYNNLFVSDQFDSALEVKHVLATSNVEPDLPGFQDGDSGKVFIFLNDAGFGKTTYFTWLAWRLASYDHSLYVIKFIAMEFSTDFQRLSNVENLDETEIVRLLYRYIHLALFVSSINKRTIKETDGFRDEADRCANLLTVSNGEIVLDETKTKTLSMIELFELRLFKKKFNKRKLVLILDGFDEIAPYFKDVVMKCFGRFSRLDGVRLLYLSSRPYGFEQELKNTFPQCQIYWLKPFSSSDTIKSLHKFLVNNLDGYEYYEEIHRNSILMMLFRIIKHALKDIIRIPLLLYMVLVILLPKIKSCVNKNTHNLSQQMLNNNQIDILYLVEEFVDRKLKIANTDKIGTTDSAASTAAAITKQVQLKKEIMKQHMLLAMYVIFNKNDREKLLSKEERKLVEEIMEEVNQGAEKTGIVLGVQGGVPQFLHRIFTEYFTACWLFENVDRFKNESIFHSQAIWSDSLRKTREFLDRLILKESKGCDLHFALVNGSYSQVEEILRNNPSAVNVKDRVGRLPLHLVVYIKRWRLMEMKMGKAEISLTTISRKISPELIHVKDELFGWNAIDYAFFHNYSDSIKILFKSGLEPNMDNLIQQVCSNDFYTLLSMACEYTNYFVDCMDQKGLADVLSERVAKYLVEEHNVDIYAPLAASNSSSMLEKVITEGSISMFRQLITKSGPQKLGLSDRAKRLLQLSLEKYKFEFINYLVEQQPSLVFLINKVIVLYYCARLAIKNNQLDLFKTLFSKFCMEQKIDCTEDDSIIDDYEDQSDNDYEKFEIELPFKDSCCNEFLIFPSKDSCCYELYRKDPKFNKEELLYEAIIYGNTQMVRYILQKSKMVVTVELIITIRLGPRIEKRNIKNHKNSIPTFKYLIKKVFSQCRSTQETSDLYFRIVKDGCVYMLHSLFAIGFDPNSIKKMNHFHAFEHRLKNYFERDTANIFVYLQQESYVNCFNAFGPRDKSIFDFAIEKKEFTIAEALVVAKFRDISSLEKETAFLNLLHQQFFKCGGKIIRDFIKSLLERSSIECESESERWHSVYSSVHQKKLNGFNLIEYIIAREMKSLIKNKTDTTVSDGWPATSKNNEDPLQKEIMKQHMLLAMYVIFDKNDREKLLSKEERKRVEEIMEEVKKDDRKTEIVLGVQSGMPQFRHRIFAEYFSACWLFENVDRFKNESIFHSQAIWSDSLRKTRKFLDRLILKESKGCDLHFALVNGSYSQVEEILRNNPSTVTVNDRIGRLPLHLVEYTATRTMNSILKKMPLDRINAKDTLFGWNALDYAFLRGSWDLIKMLFKSGVKPNMDNLIQQVCSNDFYTLLSMACKYTNYFVDCMDQKDLADELSERMAKYLIEEKKIDIYAQHVQLQSSSVLDIVVTEGSISMFRQLIEKSGPQKLAMGGRAKRLLLISLREKRHDITYYLVELNPSFVSMINDNRCLYLCAEKAIESNQKKLFKTIFIQVCSYNRIECVKEDIIIDEFDDRMENETIEFEIPFERDCCSKDFYYCEDTVVTNIFSATIHYGNIPMVRYILQKTNMDVTVEMIGNVMKRKRYNYFGNHKNNVPVYRYILKKVYDHYGDDQEGLNLFLMIIKHGCVYMLPSLVAIGFNPNKICMRNHWDTFQYRLLNSTEMCSANVFVYLQQSSYLDCFDAFGPGDETIFDFTIKQSLFIVAQALIEDKFRNESEKEKAIRELLNLYLLKYGEVIICGFIKSSLYESSIGGKMENDIWHSVYYSIYEKLPKIPNMDKKSDRAIRKEYLRTIIEKSAPIRKQSSEIYALYNTYLAISITLRQFKKKNEFAVATELPEAGKFDDILYYNGTSVLHIRTDKNHYKGFIKLIDLCATNGRYSVPTYFSSFLKIYNNLTKGEFESYKDEHKTQYAICTNAELDKNVQRYATKIEPQENDCLQFCEDIGATCYKFLYIIPALIEPLRKSCKDVVKCDSVFYMKVYEFFDNFMLICNSNHKQLRTKVRNLLPEWCDEAQRELVIDNLVGLVNNNVYNNPRYYINLERIQQWFLDKDFNQNISVLRRLSEEHLESVHKKHPHIEVNPERLREFKLYGVLKESGPGIYEFNSTLELTVYSRIIFQALSLLKYETIFVDSAKYTKQQDMNDVLEDLLSYLRDVNHPTIKVITILGKPDYVSINELKKLSDKYRQKIVVVEHISGSPQGDEISERIYVKDLSDEALQQLYLQNERMMFGTTTPLNGIVEENDDLSFLLKVLEPCEPNEKLIDQHLNKINYEKNKY</sequence>
<evidence type="ECO:0000256" key="1">
    <source>
        <dbReference type="ARBA" id="ARBA00022737"/>
    </source>
</evidence>
<name>A0A4Y0BI24_ANOFN</name>
<reference evidence="4" key="1">
    <citation type="submission" date="2020-05" db="UniProtKB">
        <authorList>
            <consortium name="EnsemblMetazoa"/>
        </authorList>
    </citation>
    <scope>IDENTIFICATION</scope>
    <source>
        <strain evidence="4">FUMOZ</strain>
    </source>
</reference>
<dbReference type="VEuPathDB" id="VectorBase:AFUN2_012176"/>
<evidence type="ECO:0000313" key="4">
    <source>
        <dbReference type="EnsemblMetazoa" id="AFUN018597-PA"/>
    </source>
</evidence>
<feature type="region of interest" description="Disordered" evidence="3">
    <location>
        <begin position="1"/>
        <end position="61"/>
    </location>
</feature>
<dbReference type="InterPro" id="IPR027417">
    <property type="entry name" value="P-loop_NTPase"/>
</dbReference>
<evidence type="ECO:0000256" key="2">
    <source>
        <dbReference type="ARBA" id="ARBA00023043"/>
    </source>
</evidence>
<dbReference type="VEuPathDB" id="VectorBase:AFUN018597"/>
<proteinExistence type="predicted"/>
<dbReference type="Gene3D" id="1.25.40.20">
    <property type="entry name" value="Ankyrin repeat-containing domain"/>
    <property type="match status" value="2"/>
</dbReference>
<dbReference type="VEuPathDB" id="VectorBase:AFUN2_004184"/>
<dbReference type="PANTHER" id="PTHR24180">
    <property type="entry name" value="CYCLIN-DEPENDENT KINASE INHIBITOR 2C-RELATED"/>
    <property type="match status" value="1"/>
</dbReference>
<dbReference type="InterPro" id="IPR051637">
    <property type="entry name" value="Ank_repeat_dom-contain_49"/>
</dbReference>
<dbReference type="PANTHER" id="PTHR24180:SF45">
    <property type="entry name" value="POLY [ADP-RIBOSE] POLYMERASE TANKYRASE"/>
    <property type="match status" value="1"/>
</dbReference>
<keyword evidence="1" id="KW-0677">Repeat</keyword>
<evidence type="ECO:0000256" key="3">
    <source>
        <dbReference type="SAM" id="MobiDB-lite"/>
    </source>
</evidence>
<dbReference type="InterPro" id="IPR002110">
    <property type="entry name" value="Ankyrin_rpt"/>
</dbReference>
<dbReference type="VEuPathDB" id="VectorBase:AFUN2_014542"/>
<organism evidence="4">
    <name type="scientific">Anopheles funestus</name>
    <name type="common">African malaria mosquito</name>
    <dbReference type="NCBI Taxonomy" id="62324"/>
    <lineage>
        <taxon>Eukaryota</taxon>
        <taxon>Metazoa</taxon>
        <taxon>Ecdysozoa</taxon>
        <taxon>Arthropoda</taxon>
        <taxon>Hexapoda</taxon>
        <taxon>Insecta</taxon>
        <taxon>Pterygota</taxon>
        <taxon>Neoptera</taxon>
        <taxon>Endopterygota</taxon>
        <taxon>Diptera</taxon>
        <taxon>Nematocera</taxon>
        <taxon>Culicoidea</taxon>
        <taxon>Culicidae</taxon>
        <taxon>Anophelinae</taxon>
        <taxon>Anopheles</taxon>
    </lineage>
</organism>
<dbReference type="STRING" id="62324.A0A4Y0BI24"/>
<evidence type="ECO:0008006" key="5">
    <source>
        <dbReference type="Google" id="ProtNLM"/>
    </source>
</evidence>
<keyword evidence="2" id="KW-0040">ANK repeat</keyword>